<evidence type="ECO:0000313" key="3">
    <source>
        <dbReference type="Proteomes" id="UP001210925"/>
    </source>
</evidence>
<proteinExistence type="predicted"/>
<protein>
    <recommendedName>
        <fullName evidence="1">GIY-YIG domain-containing protein</fullName>
    </recommendedName>
</protein>
<sequence length="99" mass="11365">MSDNKAGWVYVAESTRPNGDKQIYTGITQRTPEIRWNEHINEVNKPDSKTWTGQGIDFQPIGAVWSNNARKAEQTIKNMATEQKRAFAEKAAKMYYNLE</sequence>
<evidence type="ECO:0000313" key="2">
    <source>
        <dbReference type="EMBL" id="KAJ3250056.1"/>
    </source>
</evidence>
<dbReference type="InterPro" id="IPR035901">
    <property type="entry name" value="GIY-YIG_endonuc_sf"/>
</dbReference>
<dbReference type="EMBL" id="JADGKB010000316">
    <property type="protein sequence ID" value="KAJ3250056.1"/>
    <property type="molecule type" value="Genomic_DNA"/>
</dbReference>
<accession>A0AAD5XZZ4</accession>
<dbReference type="AlphaFoldDB" id="A0AAD5XZZ4"/>
<dbReference type="InterPro" id="IPR000305">
    <property type="entry name" value="GIY-YIG_endonuc"/>
</dbReference>
<keyword evidence="3" id="KW-1185">Reference proteome</keyword>
<dbReference type="Gene3D" id="3.40.1440.10">
    <property type="entry name" value="GIY-YIG endonuclease"/>
    <property type="match status" value="1"/>
</dbReference>
<evidence type="ECO:0000259" key="1">
    <source>
        <dbReference type="Pfam" id="PF01541"/>
    </source>
</evidence>
<gene>
    <name evidence="2" type="ORF">HK103_004093</name>
</gene>
<dbReference type="Pfam" id="PF01541">
    <property type="entry name" value="GIY-YIG"/>
    <property type="match status" value="1"/>
</dbReference>
<organism evidence="2 3">
    <name type="scientific">Boothiomyces macroporosus</name>
    <dbReference type="NCBI Taxonomy" id="261099"/>
    <lineage>
        <taxon>Eukaryota</taxon>
        <taxon>Fungi</taxon>
        <taxon>Fungi incertae sedis</taxon>
        <taxon>Chytridiomycota</taxon>
        <taxon>Chytridiomycota incertae sedis</taxon>
        <taxon>Chytridiomycetes</taxon>
        <taxon>Rhizophydiales</taxon>
        <taxon>Terramycetaceae</taxon>
        <taxon>Boothiomyces</taxon>
    </lineage>
</organism>
<comment type="caution">
    <text evidence="2">The sequence shown here is derived from an EMBL/GenBank/DDBJ whole genome shotgun (WGS) entry which is preliminary data.</text>
</comment>
<reference evidence="2" key="1">
    <citation type="submission" date="2020-05" db="EMBL/GenBank/DDBJ databases">
        <title>Phylogenomic resolution of chytrid fungi.</title>
        <authorList>
            <person name="Stajich J.E."/>
            <person name="Amses K."/>
            <person name="Simmons R."/>
            <person name="Seto K."/>
            <person name="Myers J."/>
            <person name="Bonds A."/>
            <person name="Quandt C.A."/>
            <person name="Barry K."/>
            <person name="Liu P."/>
            <person name="Grigoriev I."/>
            <person name="Longcore J.E."/>
            <person name="James T.Y."/>
        </authorList>
    </citation>
    <scope>NUCLEOTIDE SEQUENCE</scope>
    <source>
        <strain evidence="2">PLAUS21</strain>
    </source>
</reference>
<dbReference type="Proteomes" id="UP001210925">
    <property type="component" value="Unassembled WGS sequence"/>
</dbReference>
<name>A0AAD5XZZ4_9FUNG</name>
<feature type="domain" description="GIY-YIG" evidence="1">
    <location>
        <begin position="7"/>
        <end position="50"/>
    </location>
</feature>